<keyword evidence="1" id="KW-0812">Transmembrane</keyword>
<comment type="caution">
    <text evidence="2">The sequence shown here is derived from an EMBL/GenBank/DDBJ whole genome shotgun (WGS) entry which is preliminary data.</text>
</comment>
<dbReference type="HOGENOM" id="CLU_1843364_0_0_6"/>
<keyword evidence="3" id="KW-1185">Reference proteome</keyword>
<dbReference type="Proteomes" id="UP000005512">
    <property type="component" value="Unassembled WGS sequence"/>
</dbReference>
<evidence type="ECO:0000313" key="2">
    <source>
        <dbReference type="EMBL" id="EFB73229.1"/>
    </source>
</evidence>
<accession>D1NZG3</accession>
<name>D1NZG3_9GAMM</name>
<gene>
    <name evidence="2" type="ORF">PROVRUST_05317</name>
</gene>
<keyword evidence="1" id="KW-0472">Membrane</keyword>
<evidence type="ECO:0000256" key="1">
    <source>
        <dbReference type="SAM" id="Phobius"/>
    </source>
</evidence>
<evidence type="ECO:0000313" key="3">
    <source>
        <dbReference type="Proteomes" id="UP000005512"/>
    </source>
</evidence>
<dbReference type="AlphaFoldDB" id="D1NZG3"/>
<keyword evidence="1" id="KW-1133">Transmembrane helix</keyword>
<proteinExistence type="predicted"/>
<reference evidence="2" key="1">
    <citation type="submission" date="2009-12" db="EMBL/GenBank/DDBJ databases">
        <authorList>
            <person name="Weinstock G."/>
            <person name="Sodergren E."/>
            <person name="Clifton S."/>
            <person name="Fulton L."/>
            <person name="Fulton B."/>
            <person name="Courtney L."/>
            <person name="Fronick C."/>
            <person name="Harrison M."/>
            <person name="Strong C."/>
            <person name="Farmer C."/>
            <person name="Delahaunty K."/>
            <person name="Markovic C."/>
            <person name="Hall O."/>
            <person name="Minx P."/>
            <person name="Tomlinson C."/>
            <person name="Mitreva M."/>
            <person name="Nelson J."/>
            <person name="Hou S."/>
            <person name="Wollam A."/>
            <person name="Pepin K.H."/>
            <person name="Johnson M."/>
            <person name="Bhonagiri V."/>
            <person name="Nash W.E."/>
            <person name="Warren W."/>
            <person name="Chinwalla A."/>
            <person name="Mardis E.R."/>
            <person name="Wilson R.K."/>
        </authorList>
    </citation>
    <scope>NUCLEOTIDE SEQUENCE [LARGE SCALE GENOMIC DNA]</scope>
    <source>
        <strain evidence="2">DSM 4541</strain>
    </source>
</reference>
<protein>
    <submittedName>
        <fullName evidence="2">Uncharacterized protein</fullName>
    </submittedName>
</protein>
<dbReference type="EMBL" id="ABXV02000013">
    <property type="protein sequence ID" value="EFB73229.1"/>
    <property type="molecule type" value="Genomic_DNA"/>
</dbReference>
<dbReference type="eggNOG" id="ENOG5031J0A">
    <property type="taxonomic scope" value="Bacteria"/>
</dbReference>
<sequence length="139" mass="16351">MCRWVLGEYNAALYFVIGIHMFKKVIFVFFLGFSSFGCTTDLSFKEKSPADRLYNENYQGIDTLQEEQKFKFDPKLKIAQKDQSYQYLLEQRDEEQKSIFNQIRPCDINPTAAGCPGHLSWMNDPKEIRSMLEQQLKNE</sequence>
<organism evidence="2 3">
    <name type="scientific">Providencia rustigianii DSM 4541</name>
    <dbReference type="NCBI Taxonomy" id="500637"/>
    <lineage>
        <taxon>Bacteria</taxon>
        <taxon>Pseudomonadati</taxon>
        <taxon>Pseudomonadota</taxon>
        <taxon>Gammaproteobacteria</taxon>
        <taxon>Enterobacterales</taxon>
        <taxon>Morganellaceae</taxon>
        <taxon>Providencia</taxon>
    </lineage>
</organism>
<feature type="transmembrane region" description="Helical" evidence="1">
    <location>
        <begin position="12"/>
        <end position="33"/>
    </location>
</feature>